<accession>A0A7X3FYT2</accession>
<dbReference type="InterPro" id="IPR022742">
    <property type="entry name" value="Hydrolase_4"/>
</dbReference>
<evidence type="ECO:0000313" key="3">
    <source>
        <dbReference type="Proteomes" id="UP000443353"/>
    </source>
</evidence>
<name>A0A7X3FYT2_9BURK</name>
<comment type="caution">
    <text evidence="2">The sequence shown here is derived from an EMBL/GenBank/DDBJ whole genome shotgun (WGS) entry which is preliminary data.</text>
</comment>
<proteinExistence type="predicted"/>
<evidence type="ECO:0000313" key="2">
    <source>
        <dbReference type="EMBL" id="MVW60442.1"/>
    </source>
</evidence>
<dbReference type="InterPro" id="IPR029058">
    <property type="entry name" value="AB_hydrolase_fold"/>
</dbReference>
<dbReference type="Gene3D" id="3.40.50.1820">
    <property type="entry name" value="alpha/beta hydrolase"/>
    <property type="match status" value="1"/>
</dbReference>
<gene>
    <name evidence="2" type="ORF">GPY61_10915</name>
</gene>
<dbReference type="Pfam" id="PF12146">
    <property type="entry name" value="Hydrolase_4"/>
    <property type="match status" value="1"/>
</dbReference>
<dbReference type="EMBL" id="WSES01000003">
    <property type="protein sequence ID" value="MVW60442.1"/>
    <property type="molecule type" value="Genomic_DNA"/>
</dbReference>
<evidence type="ECO:0000259" key="1">
    <source>
        <dbReference type="Pfam" id="PF12146"/>
    </source>
</evidence>
<protein>
    <submittedName>
        <fullName evidence="2">Peptidase</fullName>
    </submittedName>
</protein>
<reference evidence="2 3" key="1">
    <citation type="submission" date="2019-12" db="EMBL/GenBank/DDBJ databases">
        <authorList>
            <person name="Li C."/>
            <person name="Zhao J."/>
        </authorList>
    </citation>
    <scope>NUCLEOTIDE SEQUENCE [LARGE SCALE GENOMIC DNA]</scope>
    <source>
        <strain evidence="2 3">NEAU-DD11</strain>
    </source>
</reference>
<dbReference type="AlphaFoldDB" id="A0A7X3FYT2"/>
<keyword evidence="3" id="KW-1185">Reference proteome</keyword>
<dbReference type="Proteomes" id="UP000443353">
    <property type="component" value="Unassembled WGS sequence"/>
</dbReference>
<feature type="domain" description="Serine aminopeptidase S33" evidence="1">
    <location>
        <begin position="57"/>
        <end position="153"/>
    </location>
</feature>
<dbReference type="SUPFAM" id="SSF53474">
    <property type="entry name" value="alpha/beta-Hydrolases"/>
    <property type="match status" value="1"/>
</dbReference>
<sequence>MGSLVARVSGGVLMRTLFKPVFGWRGDGLAGLEPFVHTSTDGSWLAGAVYTSRRMPARGVVLLCHPFLKYGMHWFFNHGYHAWLADAGYHVVGFDFKGFGRSTVDGMSFAEDVVALGEWTHDTWPGLPVHVLGASFGAFHVLHAIATGRTAFASVLCDSVPATVARFFGGGVTGAVMRGMSTSRWADATGTRPIFRSLPLPHDLPRLFLFGGDDPFITQAEVAHLRDLCGASSVRVYPDCGHLDARKAFPGAYRGAILDFLDHSTSGKDCHSWIRTQ</sequence>
<organism evidence="2 3">
    <name type="scientific">Massilia cellulosiltytica</name>
    <dbReference type="NCBI Taxonomy" id="2683234"/>
    <lineage>
        <taxon>Bacteria</taxon>
        <taxon>Pseudomonadati</taxon>
        <taxon>Pseudomonadota</taxon>
        <taxon>Betaproteobacteria</taxon>
        <taxon>Burkholderiales</taxon>
        <taxon>Oxalobacteraceae</taxon>
        <taxon>Telluria group</taxon>
        <taxon>Massilia</taxon>
    </lineage>
</organism>